<organism evidence="1 2">
    <name type="scientific">Candidatus Doudnabacteria bacterium CG10_big_fil_rev_8_21_14_0_10_42_18</name>
    <dbReference type="NCBI Taxonomy" id="1974552"/>
    <lineage>
        <taxon>Bacteria</taxon>
        <taxon>Candidatus Doudnaibacteriota</taxon>
    </lineage>
</organism>
<gene>
    <name evidence="1" type="ORF">COT92_02570</name>
</gene>
<evidence type="ECO:0000313" key="1">
    <source>
        <dbReference type="EMBL" id="PIR96173.1"/>
    </source>
</evidence>
<proteinExistence type="predicted"/>
<dbReference type="AlphaFoldDB" id="A0A2H0VAQ8"/>
<dbReference type="EMBL" id="PFAK01000044">
    <property type="protein sequence ID" value="PIR96173.1"/>
    <property type="molecule type" value="Genomic_DNA"/>
</dbReference>
<sequence length="117" mass="12512">MSSKTKWLIGLVVLLLVIVAALAINDQEQAEKNAFISGSDKPLKESPEGNLEAPAEINDSVSAQVAQTGDIDQIVNAIIADQAQDMEAAQADDADLQTLEQDSSLINPNDIYNANEF</sequence>
<name>A0A2H0VAQ8_9BACT</name>
<accession>A0A2H0VAQ8</accession>
<comment type="caution">
    <text evidence="1">The sequence shown here is derived from an EMBL/GenBank/DDBJ whole genome shotgun (WGS) entry which is preliminary data.</text>
</comment>
<reference evidence="2" key="1">
    <citation type="submission" date="2017-09" db="EMBL/GenBank/DDBJ databases">
        <title>Depth-based differentiation of microbial function through sediment-hosted aquifers and enrichment of novel symbionts in the deep terrestrial subsurface.</title>
        <authorList>
            <person name="Probst A.J."/>
            <person name="Ladd B."/>
            <person name="Jarett J.K."/>
            <person name="Geller-Mcgrath D.E."/>
            <person name="Sieber C.M.K."/>
            <person name="Emerson J.B."/>
            <person name="Anantharaman K."/>
            <person name="Thomas B.C."/>
            <person name="Malmstrom R."/>
            <person name="Stieglmeier M."/>
            <person name="Klingl A."/>
            <person name="Woyke T."/>
            <person name="Ryan C.M."/>
            <person name="Banfield J.F."/>
        </authorList>
    </citation>
    <scope>NUCLEOTIDE SEQUENCE [LARGE SCALE GENOMIC DNA]</scope>
</reference>
<protein>
    <submittedName>
        <fullName evidence="1">Uncharacterized protein</fullName>
    </submittedName>
</protein>
<evidence type="ECO:0000313" key="2">
    <source>
        <dbReference type="Proteomes" id="UP000230922"/>
    </source>
</evidence>
<dbReference type="Proteomes" id="UP000230922">
    <property type="component" value="Unassembled WGS sequence"/>
</dbReference>